<dbReference type="AlphaFoldDB" id="A0A521BUB7"/>
<dbReference type="Pfam" id="PF13369">
    <property type="entry name" value="Transglut_core2"/>
    <property type="match status" value="1"/>
</dbReference>
<dbReference type="Proteomes" id="UP000317557">
    <property type="component" value="Unassembled WGS sequence"/>
</dbReference>
<comment type="similarity">
    <text evidence="1">Belongs to the UPF0162 family.</text>
</comment>
<accession>A0A521BUB7</accession>
<name>A0A521BUB7_9BACT</name>
<evidence type="ECO:0000259" key="2">
    <source>
        <dbReference type="Pfam" id="PF13369"/>
    </source>
</evidence>
<keyword evidence="4" id="KW-1185">Reference proteome</keyword>
<proteinExistence type="inferred from homology"/>
<dbReference type="RefSeq" id="WP_142453531.1">
    <property type="nucleotide sequence ID" value="NZ_FXTP01000003.1"/>
</dbReference>
<organism evidence="3 4">
    <name type="scientific">Gracilimonas mengyeensis</name>
    <dbReference type="NCBI Taxonomy" id="1302730"/>
    <lineage>
        <taxon>Bacteria</taxon>
        <taxon>Pseudomonadati</taxon>
        <taxon>Balneolota</taxon>
        <taxon>Balneolia</taxon>
        <taxon>Balneolales</taxon>
        <taxon>Balneolaceae</taxon>
        <taxon>Gracilimonas</taxon>
    </lineage>
</organism>
<gene>
    <name evidence="3" type="ORF">SAMN06265219_103106</name>
</gene>
<dbReference type="EMBL" id="FXTP01000003">
    <property type="protein sequence ID" value="SMO50743.1"/>
    <property type="molecule type" value="Genomic_DNA"/>
</dbReference>
<evidence type="ECO:0000313" key="4">
    <source>
        <dbReference type="Proteomes" id="UP000317557"/>
    </source>
</evidence>
<evidence type="ECO:0000313" key="3">
    <source>
        <dbReference type="EMBL" id="SMO50743.1"/>
    </source>
</evidence>
<sequence>MTTKSEIESLLFLMDDPDPFVQESVENRLHQLGEKAVPILDQYRAETSNKNERKRVNEVIHKLTFDALESDFIEVMEGGLKTRKSLETAILTLSRFGNPTLRISDYQHKLDHFAQVVEPQIKYKLDERKKMKKFLAFIFEDLNFRGDASNYHAPENCYLSNVIDRRKGLPISLSLVVMFIARRLELPFFGINMPIHFMLNFVGDKEELLIDPYDNGEVVTYDQCYFFLKKNNIEPRPEHFRIATNLDIVLRCLRNLIHSYERLEEPGRMESLKNLLNIAEMYQD</sequence>
<feature type="domain" description="Protein SirB1 N-terminal" evidence="2">
    <location>
        <begin position="105"/>
        <end position="254"/>
    </location>
</feature>
<dbReference type="PANTHER" id="PTHR31350:SF21">
    <property type="entry name" value="F-BOX ONLY PROTEIN 21"/>
    <property type="match status" value="1"/>
</dbReference>
<reference evidence="3 4" key="1">
    <citation type="submission" date="2017-05" db="EMBL/GenBank/DDBJ databases">
        <authorList>
            <person name="Varghese N."/>
            <person name="Submissions S."/>
        </authorList>
    </citation>
    <scope>NUCLEOTIDE SEQUENCE [LARGE SCALE GENOMIC DNA]</scope>
    <source>
        <strain evidence="3 4">DSM 21985</strain>
    </source>
</reference>
<protein>
    <submittedName>
        <fullName evidence="3">Transglutaminase-like superfamily protein</fullName>
    </submittedName>
</protein>
<dbReference type="PANTHER" id="PTHR31350">
    <property type="entry name" value="SI:DKEY-261L7.2"/>
    <property type="match status" value="1"/>
</dbReference>
<dbReference type="InterPro" id="IPR032698">
    <property type="entry name" value="SirB1_N"/>
</dbReference>
<evidence type="ECO:0000256" key="1">
    <source>
        <dbReference type="ARBA" id="ARBA00007100"/>
    </source>
</evidence>
<dbReference type="OrthoDB" id="188084at2"/>